<dbReference type="PANTHER" id="PTHR10443">
    <property type="entry name" value="MICROSOMAL DIPEPTIDASE"/>
    <property type="match status" value="1"/>
</dbReference>
<proteinExistence type="predicted"/>
<dbReference type="PROSITE" id="PS51365">
    <property type="entry name" value="RENAL_DIPEPTIDASE_2"/>
    <property type="match status" value="1"/>
</dbReference>
<dbReference type="Pfam" id="PF01244">
    <property type="entry name" value="Peptidase_M19"/>
    <property type="match status" value="1"/>
</dbReference>
<dbReference type="AlphaFoldDB" id="A0A840MLR0"/>
<dbReference type="RefSeq" id="WP_184041500.1">
    <property type="nucleotide sequence ID" value="NZ_JACHHY010000024.1"/>
</dbReference>
<dbReference type="Proteomes" id="UP000575898">
    <property type="component" value="Unassembled WGS sequence"/>
</dbReference>
<dbReference type="PANTHER" id="PTHR10443:SF12">
    <property type="entry name" value="DIPEPTIDASE"/>
    <property type="match status" value="1"/>
</dbReference>
<evidence type="ECO:0000313" key="2">
    <source>
        <dbReference type="Proteomes" id="UP000575898"/>
    </source>
</evidence>
<protein>
    <submittedName>
        <fullName evidence="1">Microsomal dipeptidase-like Zn-dependent dipeptidase</fullName>
    </submittedName>
</protein>
<name>A0A840MLR0_9PROT</name>
<organism evidence="1 2">
    <name type="scientific">Chitinivorax tropicus</name>
    <dbReference type="NCBI Taxonomy" id="714531"/>
    <lineage>
        <taxon>Bacteria</taxon>
        <taxon>Pseudomonadati</taxon>
        <taxon>Pseudomonadota</taxon>
        <taxon>Betaproteobacteria</taxon>
        <taxon>Chitinivorax</taxon>
    </lineage>
</organism>
<dbReference type="Gene3D" id="3.20.20.140">
    <property type="entry name" value="Metal-dependent hydrolases"/>
    <property type="match status" value="1"/>
</dbReference>
<dbReference type="InterPro" id="IPR032466">
    <property type="entry name" value="Metal_Hydrolase"/>
</dbReference>
<dbReference type="GO" id="GO:0006508">
    <property type="term" value="P:proteolysis"/>
    <property type="evidence" value="ECO:0007669"/>
    <property type="project" value="InterPro"/>
</dbReference>
<keyword evidence="2" id="KW-1185">Reference proteome</keyword>
<gene>
    <name evidence="1" type="ORF">HNQ59_003407</name>
</gene>
<dbReference type="InterPro" id="IPR008257">
    <property type="entry name" value="Pept_M19"/>
</dbReference>
<reference evidence="1 2" key="1">
    <citation type="submission" date="2020-08" db="EMBL/GenBank/DDBJ databases">
        <title>Genomic Encyclopedia of Type Strains, Phase IV (KMG-IV): sequencing the most valuable type-strain genomes for metagenomic binning, comparative biology and taxonomic classification.</title>
        <authorList>
            <person name="Goeker M."/>
        </authorList>
    </citation>
    <scope>NUCLEOTIDE SEQUENCE [LARGE SCALE GENOMIC DNA]</scope>
    <source>
        <strain evidence="1 2">DSM 27165</strain>
    </source>
</reference>
<accession>A0A840MLR0</accession>
<dbReference type="GO" id="GO:0070573">
    <property type="term" value="F:metallodipeptidase activity"/>
    <property type="evidence" value="ECO:0007669"/>
    <property type="project" value="InterPro"/>
</dbReference>
<dbReference type="CDD" id="cd01301">
    <property type="entry name" value="rDP_like"/>
    <property type="match status" value="1"/>
</dbReference>
<comment type="caution">
    <text evidence="1">The sequence shown here is derived from an EMBL/GenBank/DDBJ whole genome shotgun (WGS) entry which is preliminary data.</text>
</comment>
<dbReference type="EMBL" id="JACHHY010000024">
    <property type="protein sequence ID" value="MBB5020094.1"/>
    <property type="molecule type" value="Genomic_DNA"/>
</dbReference>
<dbReference type="SUPFAM" id="SSF51556">
    <property type="entry name" value="Metallo-dependent hydrolases"/>
    <property type="match status" value="1"/>
</dbReference>
<sequence>MDKLLIGLLGVVLVGLGVFFFIAPALAERQMNPITRPPRPVSDKAKALHMQLQTADLHADSLLWGRDLLQRSQRGHVDIPRMQAGNHAFQVFTVVTKTPKHLNIERNDDQTDNIALLALAQRWPLATRHSLFERAMYQAGRLTEMASRSNGDLVLIKTRQDLEQFITRRKQGAKQVAGLLGIEGAHALDGDLNNLIKLYQAGFRLISPSHFFDTDIGGSAHGLQKGGLSEKGLQWLKQMEQLGMVVDLAHASANTINDVLRLATKPVVVSHTGVKGTCDNNRNLSDQQLAAIARNGGLVGIGFWDTAVCDDSVEGIAKAMRYTADRIGVQHVALGSDWDGAVGTPIDVERLPELTQALLDVGFSENDIQQIMGENVFRYLLQVLP</sequence>
<evidence type="ECO:0000313" key="1">
    <source>
        <dbReference type="EMBL" id="MBB5020094.1"/>
    </source>
</evidence>